<dbReference type="OrthoDB" id="447173at2759"/>
<dbReference type="GO" id="GO:0031122">
    <property type="term" value="P:cytoplasmic microtubule organization"/>
    <property type="evidence" value="ECO:0007669"/>
    <property type="project" value="TreeGrafter"/>
</dbReference>
<dbReference type="GO" id="GO:0008569">
    <property type="term" value="F:minus-end-directed microtubule motor activity"/>
    <property type="evidence" value="ECO:0007669"/>
    <property type="project" value="TreeGrafter"/>
</dbReference>
<name>A0A7G2CHP2_9TRYP</name>
<dbReference type="Gene3D" id="1.10.472.130">
    <property type="match status" value="1"/>
</dbReference>
<sequence length="479" mass="52484">MQVRDRGVDGEEESESAVGSPSPVRRGDSNAAASPSPRKQNSLVGFTPFSFGEASPKGASAGTAAPGGGAPANTVKQHWIVFDGDVDPEWVENLNSVLDDNKLLTLPNGERLALPSSVRIFFEVQDLRYATPATVSRCGMVWFSEGTVPLPSLLAYAHHQLSNKRLADYRGRHMRWSLEEDMTGVTATEDAGKLANTECIISGTKGKIYGEYIYSNASPSMEMVLGSSRHRSNSFCESSINELGEEDSGFLERSTRERSTTFDVDPNATVRALNMTVTGKKEHPGARRIQETFTSLWMNAFEQDGLIMRGLLLVASEEGEYRDSTIMEFDILQVLQSIFALLWGAMWNTFDYEQTSGDTLSDDALRLIAKNSLQYAVIWGICSGLDNENRSKLAKELNIRPVVNGAEQPMLRCEVDPVTGEWRLLRDRVQVTDIMAEQVGTNDTVIPTVDTCRHEALLSSWLGAGRSAILCGPPGSGKT</sequence>
<dbReference type="PANTHER" id="PTHR10676">
    <property type="entry name" value="DYNEIN HEAVY CHAIN FAMILY PROTEIN"/>
    <property type="match status" value="1"/>
</dbReference>
<dbReference type="Pfam" id="PF17852">
    <property type="entry name" value="Dynein_AAA_lid"/>
    <property type="match status" value="1"/>
</dbReference>
<dbReference type="GO" id="GO:0051959">
    <property type="term" value="F:dynein light intermediate chain binding"/>
    <property type="evidence" value="ECO:0007669"/>
    <property type="project" value="InterPro"/>
</dbReference>
<dbReference type="Proteomes" id="UP000515908">
    <property type="component" value="Chromosome 11"/>
</dbReference>
<accession>A0A7G2CHP2</accession>
<feature type="region of interest" description="Disordered" evidence="1">
    <location>
        <begin position="1"/>
        <end position="47"/>
    </location>
</feature>
<feature type="domain" description="Dynein heavy chain AAA 5 extension" evidence="2">
    <location>
        <begin position="324"/>
        <end position="423"/>
    </location>
</feature>
<dbReference type="GO" id="GO:0005868">
    <property type="term" value="C:cytoplasmic dynein complex"/>
    <property type="evidence" value="ECO:0007669"/>
    <property type="project" value="TreeGrafter"/>
</dbReference>
<dbReference type="GO" id="GO:0007052">
    <property type="term" value="P:mitotic spindle organization"/>
    <property type="evidence" value="ECO:0007669"/>
    <property type="project" value="TreeGrafter"/>
</dbReference>
<dbReference type="AlphaFoldDB" id="A0A7G2CHP2"/>
<dbReference type="GO" id="GO:0007018">
    <property type="term" value="P:microtubule-based movement"/>
    <property type="evidence" value="ECO:0007669"/>
    <property type="project" value="InterPro"/>
</dbReference>
<evidence type="ECO:0000313" key="4">
    <source>
        <dbReference type="Proteomes" id="UP000515908"/>
    </source>
</evidence>
<organism evidence="3 4">
    <name type="scientific">Angomonas deanei</name>
    <dbReference type="NCBI Taxonomy" id="59799"/>
    <lineage>
        <taxon>Eukaryota</taxon>
        <taxon>Discoba</taxon>
        <taxon>Euglenozoa</taxon>
        <taxon>Kinetoplastea</taxon>
        <taxon>Metakinetoplastina</taxon>
        <taxon>Trypanosomatida</taxon>
        <taxon>Trypanosomatidae</taxon>
        <taxon>Strigomonadinae</taxon>
        <taxon>Angomonas</taxon>
    </lineage>
</organism>
<protein>
    <submittedName>
        <fullName evidence="3">Dynein heavy chain AAA lid domain containing protein, putative</fullName>
    </submittedName>
</protein>
<evidence type="ECO:0000256" key="1">
    <source>
        <dbReference type="SAM" id="MobiDB-lite"/>
    </source>
</evidence>
<keyword evidence="4" id="KW-1185">Reference proteome</keyword>
<dbReference type="PANTHER" id="PTHR10676:SF314">
    <property type="entry name" value="CYTOPLASMIC DYNEIN 1 HEAVY CHAIN 1"/>
    <property type="match status" value="1"/>
</dbReference>
<dbReference type="EMBL" id="LR877155">
    <property type="protein sequence ID" value="CAD2218434.1"/>
    <property type="molecule type" value="Genomic_DNA"/>
</dbReference>
<proteinExistence type="predicted"/>
<dbReference type="GO" id="GO:0007097">
    <property type="term" value="P:nuclear migration"/>
    <property type="evidence" value="ECO:0007669"/>
    <property type="project" value="TreeGrafter"/>
</dbReference>
<dbReference type="InterPro" id="IPR027417">
    <property type="entry name" value="P-loop_NTPase"/>
</dbReference>
<reference evidence="3 4" key="1">
    <citation type="submission" date="2020-08" db="EMBL/GenBank/DDBJ databases">
        <authorList>
            <person name="Newling K."/>
            <person name="Davey J."/>
            <person name="Forrester S."/>
        </authorList>
    </citation>
    <scope>NUCLEOTIDE SEQUENCE [LARGE SCALE GENOMIC DNA]</scope>
    <source>
        <strain evidence="4">Crithidia deanei Carvalho (ATCC PRA-265)</strain>
    </source>
</reference>
<evidence type="ECO:0000259" key="2">
    <source>
        <dbReference type="Pfam" id="PF17852"/>
    </source>
</evidence>
<dbReference type="InterPro" id="IPR026983">
    <property type="entry name" value="DHC"/>
</dbReference>
<dbReference type="Gene3D" id="3.40.50.300">
    <property type="entry name" value="P-loop containing nucleotide triphosphate hydrolases"/>
    <property type="match status" value="2"/>
</dbReference>
<evidence type="ECO:0000313" key="3">
    <source>
        <dbReference type="EMBL" id="CAD2218434.1"/>
    </source>
</evidence>
<dbReference type="GO" id="GO:0005938">
    <property type="term" value="C:cell cortex"/>
    <property type="evidence" value="ECO:0007669"/>
    <property type="project" value="TreeGrafter"/>
</dbReference>
<dbReference type="GO" id="GO:0045505">
    <property type="term" value="F:dynein intermediate chain binding"/>
    <property type="evidence" value="ECO:0007669"/>
    <property type="project" value="InterPro"/>
</dbReference>
<dbReference type="GO" id="GO:0005881">
    <property type="term" value="C:cytoplasmic microtubule"/>
    <property type="evidence" value="ECO:0007669"/>
    <property type="project" value="TreeGrafter"/>
</dbReference>
<dbReference type="VEuPathDB" id="TriTrypDB:ADEAN_000592200"/>
<feature type="compositionally biased region" description="Polar residues" evidence="1">
    <location>
        <begin position="31"/>
        <end position="44"/>
    </location>
</feature>
<gene>
    <name evidence="3" type="ORF">ADEAN_000592200</name>
</gene>
<dbReference type="InterPro" id="IPR041466">
    <property type="entry name" value="Dynein_AAA5_ext"/>
</dbReference>